<evidence type="ECO:0000256" key="4">
    <source>
        <dbReference type="ARBA" id="ARBA00022729"/>
    </source>
</evidence>
<dbReference type="SMART" id="SM00409">
    <property type="entry name" value="IG"/>
    <property type="match status" value="1"/>
</dbReference>
<evidence type="ECO:0000256" key="2">
    <source>
        <dbReference type="ARBA" id="ARBA00022475"/>
    </source>
</evidence>
<evidence type="ECO:0000256" key="8">
    <source>
        <dbReference type="ARBA" id="ARBA00023170"/>
    </source>
</evidence>
<feature type="non-terminal residue" evidence="13">
    <location>
        <position position="176"/>
    </location>
</feature>
<feature type="domain" description="Ig-like" evidence="12">
    <location>
        <begin position="40"/>
        <end position="134"/>
    </location>
</feature>
<dbReference type="InterPro" id="IPR003599">
    <property type="entry name" value="Ig_sub"/>
</dbReference>
<evidence type="ECO:0000256" key="10">
    <source>
        <dbReference type="ARBA" id="ARBA00023319"/>
    </source>
</evidence>
<evidence type="ECO:0000256" key="3">
    <source>
        <dbReference type="ARBA" id="ARBA00022692"/>
    </source>
</evidence>
<dbReference type="GO" id="GO:0007166">
    <property type="term" value="P:cell surface receptor signaling pathway"/>
    <property type="evidence" value="ECO:0007669"/>
    <property type="project" value="TreeGrafter"/>
</dbReference>
<keyword evidence="6" id="KW-0472">Membrane</keyword>
<evidence type="ECO:0000256" key="11">
    <source>
        <dbReference type="SAM" id="SignalP"/>
    </source>
</evidence>
<feature type="signal peptide" evidence="11">
    <location>
        <begin position="1"/>
        <end position="31"/>
    </location>
</feature>
<dbReference type="InterPro" id="IPR007110">
    <property type="entry name" value="Ig-like_dom"/>
</dbReference>
<evidence type="ECO:0000313" key="13">
    <source>
        <dbReference type="EMBL" id="KAI7791502.1"/>
    </source>
</evidence>
<dbReference type="Pfam" id="PF07686">
    <property type="entry name" value="V-set"/>
    <property type="match status" value="1"/>
</dbReference>
<evidence type="ECO:0000256" key="1">
    <source>
        <dbReference type="ARBA" id="ARBA00004251"/>
    </source>
</evidence>
<keyword evidence="5" id="KW-1133">Transmembrane helix</keyword>
<dbReference type="SUPFAM" id="SSF48726">
    <property type="entry name" value="Immunoglobulin"/>
    <property type="match status" value="1"/>
</dbReference>
<accession>A0A9W7T689</accession>
<keyword evidence="9" id="KW-0325">Glycoprotein</keyword>
<name>A0A9W7T689_TRIRA</name>
<comment type="caution">
    <text evidence="13">The sequence shown here is derived from an EMBL/GenBank/DDBJ whole genome shotgun (WGS) entry which is preliminary data.</text>
</comment>
<dbReference type="GO" id="GO:0071222">
    <property type="term" value="P:cellular response to lipopolysaccharide"/>
    <property type="evidence" value="ECO:0007669"/>
    <property type="project" value="TreeGrafter"/>
</dbReference>
<dbReference type="GO" id="GO:0042130">
    <property type="term" value="P:negative regulation of T cell proliferation"/>
    <property type="evidence" value="ECO:0007669"/>
    <property type="project" value="TreeGrafter"/>
</dbReference>
<dbReference type="FunFam" id="2.60.40.10:FF:000142">
    <property type="entry name" value="V-set domain-containing T-cell activation inhibitor 1"/>
    <property type="match status" value="1"/>
</dbReference>
<dbReference type="AlphaFoldDB" id="A0A9W7T689"/>
<evidence type="ECO:0000256" key="7">
    <source>
        <dbReference type="ARBA" id="ARBA00023157"/>
    </source>
</evidence>
<comment type="subcellular location">
    <subcellularLocation>
        <location evidence="1">Cell membrane</location>
        <topology evidence="1">Single-pass type I membrane protein</topology>
    </subcellularLocation>
</comment>
<keyword evidence="4 11" id="KW-0732">Signal</keyword>
<feature type="chain" id="PRO_5040720926" description="Ig-like domain-containing protein" evidence="11">
    <location>
        <begin position="32"/>
        <end position="176"/>
    </location>
</feature>
<keyword evidence="2" id="KW-1003">Cell membrane</keyword>
<dbReference type="PROSITE" id="PS50835">
    <property type="entry name" value="IG_LIKE"/>
    <property type="match status" value="1"/>
</dbReference>
<gene>
    <name evidence="13" type="ORF">IRJ41_020059</name>
</gene>
<evidence type="ECO:0000313" key="14">
    <source>
        <dbReference type="Proteomes" id="UP001059041"/>
    </source>
</evidence>
<dbReference type="GO" id="GO:0042102">
    <property type="term" value="P:positive regulation of T cell proliferation"/>
    <property type="evidence" value="ECO:0007669"/>
    <property type="project" value="TreeGrafter"/>
</dbReference>
<dbReference type="GO" id="GO:0006955">
    <property type="term" value="P:immune response"/>
    <property type="evidence" value="ECO:0007669"/>
    <property type="project" value="TreeGrafter"/>
</dbReference>
<keyword evidence="7" id="KW-1015">Disulfide bond</keyword>
<keyword evidence="14" id="KW-1185">Reference proteome</keyword>
<dbReference type="InterPro" id="IPR013106">
    <property type="entry name" value="Ig_V-set"/>
</dbReference>
<dbReference type="Gene3D" id="2.60.40.10">
    <property type="entry name" value="Immunoglobulins"/>
    <property type="match status" value="1"/>
</dbReference>
<dbReference type="GO" id="GO:0031295">
    <property type="term" value="P:T cell costimulation"/>
    <property type="evidence" value="ECO:0007669"/>
    <property type="project" value="TreeGrafter"/>
</dbReference>
<dbReference type="GO" id="GO:0009897">
    <property type="term" value="C:external side of plasma membrane"/>
    <property type="evidence" value="ECO:0007669"/>
    <property type="project" value="TreeGrafter"/>
</dbReference>
<evidence type="ECO:0000256" key="5">
    <source>
        <dbReference type="ARBA" id="ARBA00022989"/>
    </source>
</evidence>
<evidence type="ECO:0000256" key="6">
    <source>
        <dbReference type="ARBA" id="ARBA00023136"/>
    </source>
</evidence>
<sequence length="176" mass="20019">APPPPHFVPGKTLCCWLCICYIVLFIDEVSLQKTVEGFVGSSAVLPCRYNKQLQDLTAHWRYNDIKNVYDIQAGTGSAKEQHQDYTSRTQAFSHEFVKGNFSLKLENLRLTDAGTYCCYVIDINYQQCTDLSVKERPRETKNEEKAERMNHGVDTKPSRIVALLISLLSMIIPLCI</sequence>
<dbReference type="InterPro" id="IPR051713">
    <property type="entry name" value="T-cell_Activation_Regulation"/>
</dbReference>
<keyword evidence="3" id="KW-0812">Transmembrane</keyword>
<dbReference type="Proteomes" id="UP001059041">
    <property type="component" value="Linkage Group LG25"/>
</dbReference>
<protein>
    <recommendedName>
        <fullName evidence="12">Ig-like domain-containing protein</fullName>
    </recommendedName>
</protein>
<dbReference type="EMBL" id="JAFHDT010000025">
    <property type="protein sequence ID" value="KAI7791502.1"/>
    <property type="molecule type" value="Genomic_DNA"/>
</dbReference>
<organism evidence="13 14">
    <name type="scientific">Triplophysa rosa</name>
    <name type="common">Cave loach</name>
    <dbReference type="NCBI Taxonomy" id="992332"/>
    <lineage>
        <taxon>Eukaryota</taxon>
        <taxon>Metazoa</taxon>
        <taxon>Chordata</taxon>
        <taxon>Craniata</taxon>
        <taxon>Vertebrata</taxon>
        <taxon>Euteleostomi</taxon>
        <taxon>Actinopterygii</taxon>
        <taxon>Neopterygii</taxon>
        <taxon>Teleostei</taxon>
        <taxon>Ostariophysi</taxon>
        <taxon>Cypriniformes</taxon>
        <taxon>Nemacheilidae</taxon>
        <taxon>Triplophysa</taxon>
    </lineage>
</organism>
<dbReference type="InterPro" id="IPR036179">
    <property type="entry name" value="Ig-like_dom_sf"/>
</dbReference>
<keyword evidence="10" id="KW-0393">Immunoglobulin domain</keyword>
<keyword evidence="8" id="KW-0675">Receptor</keyword>
<dbReference type="PANTHER" id="PTHR25466:SF14">
    <property type="entry name" value="BUTYROPHILIN SUBFAMILY 2 MEMBER A2-LIKE-RELATED"/>
    <property type="match status" value="1"/>
</dbReference>
<dbReference type="InterPro" id="IPR013783">
    <property type="entry name" value="Ig-like_fold"/>
</dbReference>
<evidence type="ECO:0000259" key="12">
    <source>
        <dbReference type="PROSITE" id="PS50835"/>
    </source>
</evidence>
<proteinExistence type="predicted"/>
<reference evidence="13" key="1">
    <citation type="submission" date="2021-02" db="EMBL/GenBank/DDBJ databases">
        <title>Comparative genomics reveals that relaxation of natural selection precedes convergent phenotypic evolution of cavefish.</title>
        <authorList>
            <person name="Peng Z."/>
        </authorList>
    </citation>
    <scope>NUCLEOTIDE SEQUENCE</scope>
    <source>
        <tissue evidence="13">Muscle</tissue>
    </source>
</reference>
<dbReference type="PANTHER" id="PTHR25466">
    <property type="entry name" value="T-LYMPHOCYTE ACTIVATION ANTIGEN"/>
    <property type="match status" value="1"/>
</dbReference>
<evidence type="ECO:0000256" key="9">
    <source>
        <dbReference type="ARBA" id="ARBA00023180"/>
    </source>
</evidence>